<keyword evidence="1" id="KW-0472">Membrane</keyword>
<accession>A0ABW4RYF1</accession>
<organism evidence="2 3">
    <name type="scientific">Luteococcus peritonei</name>
    <dbReference type="NCBI Taxonomy" id="88874"/>
    <lineage>
        <taxon>Bacteria</taxon>
        <taxon>Bacillati</taxon>
        <taxon>Actinomycetota</taxon>
        <taxon>Actinomycetes</taxon>
        <taxon>Propionibacteriales</taxon>
        <taxon>Propionibacteriaceae</taxon>
        <taxon>Luteococcus</taxon>
    </lineage>
</organism>
<feature type="transmembrane region" description="Helical" evidence="1">
    <location>
        <begin position="48"/>
        <end position="67"/>
    </location>
</feature>
<dbReference type="RefSeq" id="WP_343875337.1">
    <property type="nucleotide sequence ID" value="NZ_BAAAIX010000031.1"/>
</dbReference>
<feature type="transmembrane region" description="Helical" evidence="1">
    <location>
        <begin position="178"/>
        <end position="200"/>
    </location>
</feature>
<evidence type="ECO:0008006" key="4">
    <source>
        <dbReference type="Google" id="ProtNLM"/>
    </source>
</evidence>
<keyword evidence="1" id="KW-0812">Transmembrane</keyword>
<evidence type="ECO:0000313" key="3">
    <source>
        <dbReference type="Proteomes" id="UP001597326"/>
    </source>
</evidence>
<keyword evidence="3" id="KW-1185">Reference proteome</keyword>
<proteinExistence type="predicted"/>
<evidence type="ECO:0000256" key="1">
    <source>
        <dbReference type="SAM" id="Phobius"/>
    </source>
</evidence>
<comment type="caution">
    <text evidence="2">The sequence shown here is derived from an EMBL/GenBank/DDBJ whole genome shotgun (WGS) entry which is preliminary data.</text>
</comment>
<keyword evidence="1" id="KW-1133">Transmembrane helix</keyword>
<gene>
    <name evidence="2" type="ORF">ACFSCS_13250</name>
</gene>
<sequence>MYLPDSTREPVEIRGDVPAGADLRLLAILVAGVALAVPISLFWHPVAWWGWVGAVALALGAGLALSVPASARETCRLVGDAIELTRGDQVRRISAREVATLSSPADLPLRSALKLVTGEVVLLNHRELWGETAYPVPRVLANWIQQHGGGQGGETPRPWRAPTPAPPLLVRLVRSLPFYVVLTLALWLFAVLAICAVAGYDRPDFTRGWMMPAVMLMGRLVSGRGGNKEWTRDPATW</sequence>
<reference evidence="3" key="1">
    <citation type="journal article" date="2019" name="Int. J. Syst. Evol. Microbiol.">
        <title>The Global Catalogue of Microorganisms (GCM) 10K type strain sequencing project: providing services to taxonomists for standard genome sequencing and annotation.</title>
        <authorList>
            <consortium name="The Broad Institute Genomics Platform"/>
            <consortium name="The Broad Institute Genome Sequencing Center for Infectious Disease"/>
            <person name="Wu L."/>
            <person name="Ma J."/>
        </authorList>
    </citation>
    <scope>NUCLEOTIDE SEQUENCE [LARGE SCALE GENOMIC DNA]</scope>
    <source>
        <strain evidence="3">CAIM 431</strain>
    </source>
</reference>
<name>A0ABW4RYF1_9ACTN</name>
<protein>
    <recommendedName>
        <fullName evidence="4">PH domain-containing protein</fullName>
    </recommendedName>
</protein>
<evidence type="ECO:0000313" key="2">
    <source>
        <dbReference type="EMBL" id="MFD1891140.1"/>
    </source>
</evidence>
<feature type="transmembrane region" description="Helical" evidence="1">
    <location>
        <begin position="21"/>
        <end position="42"/>
    </location>
</feature>
<dbReference type="EMBL" id="JBHUFZ010000030">
    <property type="protein sequence ID" value="MFD1891140.1"/>
    <property type="molecule type" value="Genomic_DNA"/>
</dbReference>
<dbReference type="Proteomes" id="UP001597326">
    <property type="component" value="Unassembled WGS sequence"/>
</dbReference>